<evidence type="ECO:0000313" key="8">
    <source>
        <dbReference type="EMBL" id="KAK6937289.1"/>
    </source>
</evidence>
<keyword evidence="4" id="KW-0804">Transcription</keyword>
<dbReference type="Pfam" id="PF00170">
    <property type="entry name" value="bZIP_1"/>
    <property type="match status" value="1"/>
</dbReference>
<protein>
    <submittedName>
        <fullName evidence="8">Basic-leucine zipper domain</fullName>
    </submittedName>
</protein>
<keyword evidence="9" id="KW-1185">Reference proteome</keyword>
<dbReference type="GO" id="GO:0000976">
    <property type="term" value="F:transcription cis-regulatory region binding"/>
    <property type="evidence" value="ECO:0007669"/>
    <property type="project" value="TreeGrafter"/>
</dbReference>
<dbReference type="CDD" id="cd14702">
    <property type="entry name" value="bZIP_plant_GBF1"/>
    <property type="match status" value="1"/>
</dbReference>
<organism evidence="8 9">
    <name type="scientific">Dillenia turbinata</name>
    <dbReference type="NCBI Taxonomy" id="194707"/>
    <lineage>
        <taxon>Eukaryota</taxon>
        <taxon>Viridiplantae</taxon>
        <taxon>Streptophyta</taxon>
        <taxon>Embryophyta</taxon>
        <taxon>Tracheophyta</taxon>
        <taxon>Spermatophyta</taxon>
        <taxon>Magnoliopsida</taxon>
        <taxon>eudicotyledons</taxon>
        <taxon>Gunneridae</taxon>
        <taxon>Pentapetalae</taxon>
        <taxon>Dilleniales</taxon>
        <taxon>Dilleniaceae</taxon>
        <taxon>Dillenia</taxon>
    </lineage>
</organism>
<evidence type="ECO:0000256" key="1">
    <source>
        <dbReference type="ARBA" id="ARBA00004123"/>
    </source>
</evidence>
<keyword evidence="5" id="KW-0539">Nucleus</keyword>
<comment type="subcellular location">
    <subcellularLocation>
        <location evidence="1">Nucleus</location>
    </subcellularLocation>
</comment>
<dbReference type="SUPFAM" id="SSF57959">
    <property type="entry name" value="Leucine zipper domain"/>
    <property type="match status" value="1"/>
</dbReference>
<comment type="caution">
    <text evidence="8">The sequence shown here is derived from an EMBL/GenBank/DDBJ whole genome shotgun (WGS) entry which is preliminary data.</text>
</comment>
<dbReference type="PROSITE" id="PS00036">
    <property type="entry name" value="BZIP_BASIC"/>
    <property type="match status" value="1"/>
</dbReference>
<dbReference type="GO" id="GO:0003700">
    <property type="term" value="F:DNA-binding transcription factor activity"/>
    <property type="evidence" value="ECO:0007669"/>
    <property type="project" value="InterPro"/>
</dbReference>
<keyword evidence="2" id="KW-0805">Transcription regulation</keyword>
<dbReference type="AlphaFoldDB" id="A0AAN8ZE38"/>
<dbReference type="PROSITE" id="PS50217">
    <property type="entry name" value="BZIP"/>
    <property type="match status" value="1"/>
</dbReference>
<accession>A0AAN8ZE38</accession>
<sequence length="147" mass="16537">MASIQPQQTSSGSSGDTQYAGIDERKRRRMISNRESARRSRQKKQQHFDDLMAQVSQLQKENAQILQRINAASEMYGGVESENNVLRAQMLELTDRLLSLNSVLQIAEEVSGMAVDIPEIPDIMLQPWQLPCPVQPMVTASANMFQC</sequence>
<evidence type="ECO:0000313" key="9">
    <source>
        <dbReference type="Proteomes" id="UP001370490"/>
    </source>
</evidence>
<evidence type="ECO:0000256" key="5">
    <source>
        <dbReference type="ARBA" id="ARBA00023242"/>
    </source>
</evidence>
<evidence type="ECO:0000259" key="7">
    <source>
        <dbReference type="PROSITE" id="PS50217"/>
    </source>
</evidence>
<reference evidence="8 9" key="1">
    <citation type="submission" date="2023-12" db="EMBL/GenBank/DDBJ databases">
        <title>A high-quality genome assembly for Dillenia turbinata (Dilleniales).</title>
        <authorList>
            <person name="Chanderbali A."/>
        </authorList>
    </citation>
    <scope>NUCLEOTIDE SEQUENCE [LARGE SCALE GENOMIC DNA]</scope>
    <source>
        <strain evidence="8">LSX21</strain>
        <tissue evidence="8">Leaf</tissue>
    </source>
</reference>
<dbReference type="EMBL" id="JBAMMX010000006">
    <property type="protein sequence ID" value="KAK6937289.1"/>
    <property type="molecule type" value="Genomic_DNA"/>
</dbReference>
<dbReference type="InterPro" id="IPR045314">
    <property type="entry name" value="bZIP_plant_GBF1"/>
</dbReference>
<proteinExistence type="predicted"/>
<gene>
    <name evidence="8" type="ORF">RJ641_030797</name>
</gene>
<dbReference type="FunFam" id="1.20.5.170:FF:000020">
    <property type="entry name" value="BZIP transcription factor"/>
    <property type="match status" value="1"/>
</dbReference>
<evidence type="ECO:0000256" key="3">
    <source>
        <dbReference type="ARBA" id="ARBA00023125"/>
    </source>
</evidence>
<dbReference type="SMART" id="SM00338">
    <property type="entry name" value="BRLZ"/>
    <property type="match status" value="1"/>
</dbReference>
<name>A0AAN8ZE38_9MAGN</name>
<dbReference type="Gene3D" id="1.20.5.170">
    <property type="match status" value="1"/>
</dbReference>
<dbReference type="GO" id="GO:0045893">
    <property type="term" value="P:positive regulation of DNA-templated transcription"/>
    <property type="evidence" value="ECO:0007669"/>
    <property type="project" value="TreeGrafter"/>
</dbReference>
<dbReference type="GO" id="GO:0046982">
    <property type="term" value="F:protein heterodimerization activity"/>
    <property type="evidence" value="ECO:0007669"/>
    <property type="project" value="UniProtKB-ARBA"/>
</dbReference>
<keyword evidence="3" id="KW-0238">DNA-binding</keyword>
<feature type="domain" description="BZIP" evidence="7">
    <location>
        <begin position="23"/>
        <end position="86"/>
    </location>
</feature>
<evidence type="ECO:0000256" key="6">
    <source>
        <dbReference type="SAM" id="MobiDB-lite"/>
    </source>
</evidence>
<evidence type="ECO:0000256" key="2">
    <source>
        <dbReference type="ARBA" id="ARBA00023015"/>
    </source>
</evidence>
<feature type="compositionally biased region" description="Low complexity" evidence="6">
    <location>
        <begin position="1"/>
        <end position="18"/>
    </location>
</feature>
<dbReference type="GO" id="GO:0005634">
    <property type="term" value="C:nucleus"/>
    <property type="evidence" value="ECO:0007669"/>
    <property type="project" value="UniProtKB-SubCell"/>
</dbReference>
<dbReference type="InterPro" id="IPR046347">
    <property type="entry name" value="bZIP_sf"/>
</dbReference>
<feature type="region of interest" description="Disordered" evidence="6">
    <location>
        <begin position="1"/>
        <end position="46"/>
    </location>
</feature>
<dbReference type="PANTHER" id="PTHR45764">
    <property type="entry name" value="BZIP TRANSCRIPTION FACTOR 44"/>
    <property type="match status" value="1"/>
</dbReference>
<dbReference type="InterPro" id="IPR004827">
    <property type="entry name" value="bZIP"/>
</dbReference>
<dbReference type="PANTHER" id="PTHR45764:SF34">
    <property type="entry name" value="BZIP TRANSCRIPTION FACTOR 53"/>
    <property type="match status" value="1"/>
</dbReference>
<dbReference type="Proteomes" id="UP001370490">
    <property type="component" value="Unassembled WGS sequence"/>
</dbReference>
<evidence type="ECO:0000256" key="4">
    <source>
        <dbReference type="ARBA" id="ARBA00023163"/>
    </source>
</evidence>